<dbReference type="EMBL" id="ASPP01009919">
    <property type="protein sequence ID" value="ETO23455.1"/>
    <property type="molecule type" value="Genomic_DNA"/>
</dbReference>
<keyword evidence="1" id="KW-0106">Calcium</keyword>
<organism evidence="5 6">
    <name type="scientific">Reticulomyxa filosa</name>
    <dbReference type="NCBI Taxonomy" id="46433"/>
    <lineage>
        <taxon>Eukaryota</taxon>
        <taxon>Sar</taxon>
        <taxon>Rhizaria</taxon>
        <taxon>Retaria</taxon>
        <taxon>Foraminifera</taxon>
        <taxon>Monothalamids</taxon>
        <taxon>Reticulomyxidae</taxon>
        <taxon>Reticulomyxa</taxon>
    </lineage>
</organism>
<dbReference type="PROSITE" id="PS50222">
    <property type="entry name" value="EF_HAND_2"/>
    <property type="match status" value="1"/>
</dbReference>
<evidence type="ECO:0000259" key="4">
    <source>
        <dbReference type="PROSITE" id="PS50222"/>
    </source>
</evidence>
<dbReference type="Gene3D" id="1.10.238.10">
    <property type="entry name" value="EF-hand"/>
    <property type="match status" value="2"/>
</dbReference>
<evidence type="ECO:0000313" key="5">
    <source>
        <dbReference type="EMBL" id="ETO23455.1"/>
    </source>
</evidence>
<sequence>MFDAIDTDGSGEITKAEFRRAFISICRDEELVLISLFFFFCRSLFFGFKQKKRIAAKKKVNAYFVDLRMEELDYNHDQEITFREFIYGISGWVGFADELSEQDDDDVNLDKTPTDSQQEGAVKKQRSLNAVEANKA</sequence>
<dbReference type="GO" id="GO:0005509">
    <property type="term" value="F:calcium ion binding"/>
    <property type="evidence" value="ECO:0007669"/>
    <property type="project" value="InterPro"/>
</dbReference>
<evidence type="ECO:0000256" key="3">
    <source>
        <dbReference type="SAM" id="Phobius"/>
    </source>
</evidence>
<evidence type="ECO:0000256" key="2">
    <source>
        <dbReference type="SAM" id="MobiDB-lite"/>
    </source>
</evidence>
<keyword evidence="6" id="KW-1185">Reference proteome</keyword>
<reference evidence="5 6" key="1">
    <citation type="journal article" date="2013" name="Curr. Biol.">
        <title>The Genome of the Foraminiferan Reticulomyxa filosa.</title>
        <authorList>
            <person name="Glockner G."/>
            <person name="Hulsmann N."/>
            <person name="Schleicher M."/>
            <person name="Noegel A.A."/>
            <person name="Eichinger L."/>
            <person name="Gallinger C."/>
            <person name="Pawlowski J."/>
            <person name="Sierra R."/>
            <person name="Euteneuer U."/>
            <person name="Pillet L."/>
            <person name="Moustafa A."/>
            <person name="Platzer M."/>
            <person name="Groth M."/>
            <person name="Szafranski K."/>
            <person name="Schliwa M."/>
        </authorList>
    </citation>
    <scope>NUCLEOTIDE SEQUENCE [LARGE SCALE GENOMIC DNA]</scope>
</reference>
<dbReference type="InterPro" id="IPR011992">
    <property type="entry name" value="EF-hand-dom_pair"/>
</dbReference>
<dbReference type="SUPFAM" id="SSF47473">
    <property type="entry name" value="EF-hand"/>
    <property type="match status" value="1"/>
</dbReference>
<name>X6NB00_RETFI</name>
<evidence type="ECO:0000256" key="1">
    <source>
        <dbReference type="ARBA" id="ARBA00022837"/>
    </source>
</evidence>
<dbReference type="SMART" id="SM00054">
    <property type="entry name" value="EFh"/>
    <property type="match status" value="2"/>
</dbReference>
<dbReference type="AlphaFoldDB" id="X6NB00"/>
<keyword evidence="3" id="KW-0812">Transmembrane</keyword>
<feature type="region of interest" description="Disordered" evidence="2">
    <location>
        <begin position="103"/>
        <end position="136"/>
    </location>
</feature>
<keyword evidence="3" id="KW-0472">Membrane</keyword>
<dbReference type="OrthoDB" id="26525at2759"/>
<protein>
    <recommendedName>
        <fullName evidence="4">EF-hand domain-containing protein</fullName>
    </recommendedName>
</protein>
<comment type="caution">
    <text evidence="5">The sequence shown here is derived from an EMBL/GenBank/DDBJ whole genome shotgun (WGS) entry which is preliminary data.</text>
</comment>
<feature type="transmembrane region" description="Helical" evidence="3">
    <location>
        <begin position="31"/>
        <end position="48"/>
    </location>
</feature>
<accession>X6NB00</accession>
<dbReference type="InterPro" id="IPR018247">
    <property type="entry name" value="EF_Hand_1_Ca_BS"/>
</dbReference>
<gene>
    <name evidence="5" type="ORF">RFI_13723</name>
</gene>
<keyword evidence="3" id="KW-1133">Transmembrane helix</keyword>
<dbReference type="InterPro" id="IPR002048">
    <property type="entry name" value="EF_hand_dom"/>
</dbReference>
<proteinExistence type="predicted"/>
<dbReference type="PROSITE" id="PS00018">
    <property type="entry name" value="EF_HAND_1"/>
    <property type="match status" value="2"/>
</dbReference>
<dbReference type="Pfam" id="PF13202">
    <property type="entry name" value="EF-hand_5"/>
    <property type="match status" value="1"/>
</dbReference>
<dbReference type="Proteomes" id="UP000023152">
    <property type="component" value="Unassembled WGS sequence"/>
</dbReference>
<feature type="domain" description="EF-hand" evidence="4">
    <location>
        <begin position="1"/>
        <end position="28"/>
    </location>
</feature>
<evidence type="ECO:0000313" key="6">
    <source>
        <dbReference type="Proteomes" id="UP000023152"/>
    </source>
</evidence>